<dbReference type="Proteomes" id="UP000057981">
    <property type="component" value="Chromosome"/>
</dbReference>
<keyword evidence="1" id="KW-1133">Transmembrane helix</keyword>
<dbReference type="InterPro" id="IPR036514">
    <property type="entry name" value="SGNH_hydro_sf"/>
</dbReference>
<dbReference type="STRING" id="1736674.APS56_02245"/>
<keyword evidence="1" id="KW-0472">Membrane</keyword>
<dbReference type="AlphaFoldDB" id="A0A0P0D5V3"/>
<feature type="transmembrane region" description="Helical" evidence="1">
    <location>
        <begin position="6"/>
        <end position="26"/>
    </location>
</feature>
<sequence length="317" mass="37771">MKKLFIKFIIYGILILLALELLVRIFHLTKDYPTRYVDEYGVEKWLPNQEGFSVTGNRRQNFSAYHINEFGYNSYREFKPSEDKVEIALVGDSFIEGFHQHYYNSIGKKIENQLSDVEVYEYGYAGYDFADQLHLINKYKKHFDLIDHVVIGLKFENDLNRGAYKLLDERMKLETPLYKNLRKFKLLVYLQTIGVLDAPKEFISNILTKKVDKAPELSESEEAELQKIRYAKYIKNFESLITFYGFDKKRFLFLLDSKNTPNFFLDYLRINHFKYIDFSNTLEKSKRPTNLIYDMHWNNHGRNLIANLISNYILNEE</sequence>
<evidence type="ECO:0008006" key="4">
    <source>
        <dbReference type="Google" id="ProtNLM"/>
    </source>
</evidence>
<dbReference type="SUPFAM" id="SSF52266">
    <property type="entry name" value="SGNH hydrolase"/>
    <property type="match status" value="1"/>
</dbReference>
<evidence type="ECO:0000313" key="2">
    <source>
        <dbReference type="EMBL" id="ALJ04047.1"/>
    </source>
</evidence>
<keyword evidence="1" id="KW-0812">Transmembrane</keyword>
<reference evidence="2 3" key="1">
    <citation type="submission" date="2015-10" db="EMBL/GenBank/DDBJ databases">
        <authorList>
            <person name="Gilbert D.G."/>
        </authorList>
    </citation>
    <scope>NUCLEOTIDE SEQUENCE [LARGE SCALE GENOMIC DNA]</scope>
    <source>
        <strain evidence="3">HZ-22</strain>
    </source>
</reference>
<evidence type="ECO:0000256" key="1">
    <source>
        <dbReference type="SAM" id="Phobius"/>
    </source>
</evidence>
<protein>
    <recommendedName>
        <fullName evidence="4">SGNH hydrolase-type esterase domain-containing protein</fullName>
    </recommendedName>
</protein>
<name>A0A0P0D5V3_9FLAO</name>
<dbReference type="OrthoDB" id="1426759at2"/>
<dbReference type="EMBL" id="CP012898">
    <property type="protein sequence ID" value="ALJ04047.1"/>
    <property type="molecule type" value="Genomic_DNA"/>
</dbReference>
<dbReference type="PATRIC" id="fig|1736674.3.peg.466"/>
<gene>
    <name evidence="2" type="ORF">APS56_02245</name>
</gene>
<dbReference type="KEGG" id="ahz:APS56_02245"/>
<organism evidence="2 3">
    <name type="scientific">Pseudalgibacter alginicilyticus</name>
    <dbReference type="NCBI Taxonomy" id="1736674"/>
    <lineage>
        <taxon>Bacteria</taxon>
        <taxon>Pseudomonadati</taxon>
        <taxon>Bacteroidota</taxon>
        <taxon>Flavobacteriia</taxon>
        <taxon>Flavobacteriales</taxon>
        <taxon>Flavobacteriaceae</taxon>
        <taxon>Pseudalgibacter</taxon>
    </lineage>
</organism>
<proteinExistence type="predicted"/>
<evidence type="ECO:0000313" key="3">
    <source>
        <dbReference type="Proteomes" id="UP000057981"/>
    </source>
</evidence>
<accession>A0A0P0D5V3</accession>
<dbReference type="RefSeq" id="WP_054724385.1">
    <property type="nucleotide sequence ID" value="NZ_CP012898.1"/>
</dbReference>
<dbReference type="Gene3D" id="3.40.50.1110">
    <property type="entry name" value="SGNH hydrolase"/>
    <property type="match status" value="1"/>
</dbReference>
<dbReference type="GO" id="GO:0016788">
    <property type="term" value="F:hydrolase activity, acting on ester bonds"/>
    <property type="evidence" value="ECO:0007669"/>
    <property type="project" value="UniProtKB-ARBA"/>
</dbReference>
<keyword evidence="3" id="KW-1185">Reference proteome</keyword>